<accession>A0A3N0V0R2</accession>
<evidence type="ECO:0000259" key="1">
    <source>
        <dbReference type="PROSITE" id="PS51352"/>
    </source>
</evidence>
<dbReference type="InterPro" id="IPR050553">
    <property type="entry name" value="Thioredoxin_ResA/DsbE_sf"/>
</dbReference>
<reference evidence="2 3" key="1">
    <citation type="submission" date="2018-10" db="EMBL/GenBank/DDBJ databases">
        <authorList>
            <person name="Chen W.-M."/>
        </authorList>
    </citation>
    <scope>NUCLEOTIDE SEQUENCE [LARGE SCALE GENOMIC DNA]</scope>
    <source>
        <strain evidence="2 3">H-5</strain>
    </source>
</reference>
<dbReference type="Pfam" id="PF08534">
    <property type="entry name" value="Redoxin"/>
    <property type="match status" value="1"/>
</dbReference>
<evidence type="ECO:0000313" key="3">
    <source>
        <dbReference type="Proteomes" id="UP000275137"/>
    </source>
</evidence>
<dbReference type="InterPro" id="IPR036249">
    <property type="entry name" value="Thioredoxin-like_sf"/>
</dbReference>
<dbReference type="InterPro" id="IPR013740">
    <property type="entry name" value="Redoxin"/>
</dbReference>
<comment type="caution">
    <text evidence="2">The sequence shown here is derived from an EMBL/GenBank/DDBJ whole genome shotgun (WGS) entry which is preliminary data.</text>
</comment>
<gene>
    <name evidence="2" type="ORF">ED236_07230</name>
</gene>
<feature type="domain" description="Thioredoxin" evidence="1">
    <location>
        <begin position="28"/>
        <end position="168"/>
    </location>
</feature>
<dbReference type="Proteomes" id="UP000275137">
    <property type="component" value="Unassembled WGS sequence"/>
</dbReference>
<protein>
    <submittedName>
        <fullName evidence="2">TlpA family protein disulfide reductase</fullName>
    </submittedName>
</protein>
<organism evidence="2 3">
    <name type="scientific">Pseudomethylobacillus aquaticus</name>
    <dbReference type="NCBI Taxonomy" id="2676064"/>
    <lineage>
        <taxon>Bacteria</taxon>
        <taxon>Pseudomonadati</taxon>
        <taxon>Pseudomonadota</taxon>
        <taxon>Betaproteobacteria</taxon>
        <taxon>Nitrosomonadales</taxon>
        <taxon>Methylophilaceae</taxon>
        <taxon>Pseudomethylobacillus</taxon>
    </lineage>
</organism>
<dbReference type="SUPFAM" id="SSF52833">
    <property type="entry name" value="Thioredoxin-like"/>
    <property type="match status" value="1"/>
</dbReference>
<dbReference type="EMBL" id="RJVP01000003">
    <property type="protein sequence ID" value="ROH86387.1"/>
    <property type="molecule type" value="Genomic_DNA"/>
</dbReference>
<name>A0A3N0V0R2_9PROT</name>
<dbReference type="PANTHER" id="PTHR42852:SF18">
    <property type="entry name" value="CHROMOSOME UNDETERMINED SCAFFOLD_47, WHOLE GENOME SHOTGUN SEQUENCE"/>
    <property type="match status" value="1"/>
</dbReference>
<sequence length="171" mass="19225">MNAFFLKPRNWLLPLILVGLLAFLGLSLKDKPTAPEVTFTTLNNEQITLQQLRGKVVLVNFWATDCPGCIAEMPQLINTYKQYHEQGFELVAVAMSYDPPSHVLNYTKKNALPFPVMHDGFGEVAKAFGDVKLTPTAFLLDSEGRIIQRVIGELDFTRLHQLLDTHLKKAS</sequence>
<dbReference type="RefSeq" id="WP_123237448.1">
    <property type="nucleotide sequence ID" value="NZ_RJVP01000003.1"/>
</dbReference>
<dbReference type="AlphaFoldDB" id="A0A3N0V0R2"/>
<dbReference type="InterPro" id="IPR013766">
    <property type="entry name" value="Thioredoxin_domain"/>
</dbReference>
<dbReference type="Gene3D" id="3.40.30.10">
    <property type="entry name" value="Glutaredoxin"/>
    <property type="match status" value="1"/>
</dbReference>
<keyword evidence="3" id="KW-1185">Reference proteome</keyword>
<evidence type="ECO:0000313" key="2">
    <source>
        <dbReference type="EMBL" id="ROH86387.1"/>
    </source>
</evidence>
<dbReference type="PROSITE" id="PS51352">
    <property type="entry name" value="THIOREDOXIN_2"/>
    <property type="match status" value="1"/>
</dbReference>
<dbReference type="PANTHER" id="PTHR42852">
    <property type="entry name" value="THIOL:DISULFIDE INTERCHANGE PROTEIN DSBE"/>
    <property type="match status" value="1"/>
</dbReference>
<dbReference type="CDD" id="cd02966">
    <property type="entry name" value="TlpA_like_family"/>
    <property type="match status" value="1"/>
</dbReference>
<proteinExistence type="predicted"/>
<dbReference type="GO" id="GO:0016491">
    <property type="term" value="F:oxidoreductase activity"/>
    <property type="evidence" value="ECO:0007669"/>
    <property type="project" value="InterPro"/>
</dbReference>